<feature type="compositionally biased region" description="Basic and acidic residues" evidence="1">
    <location>
        <begin position="537"/>
        <end position="560"/>
    </location>
</feature>
<evidence type="ECO:0000256" key="1">
    <source>
        <dbReference type="SAM" id="MobiDB-lite"/>
    </source>
</evidence>
<protein>
    <submittedName>
        <fullName evidence="2">Uncharacterized protein</fullName>
    </submittedName>
</protein>
<gene>
    <name evidence="2" type="ORF">BRAFLDRAFT_123316</name>
</gene>
<reference evidence="2" key="1">
    <citation type="journal article" date="2008" name="Nature">
        <title>The amphioxus genome and the evolution of the chordate karyotype.</title>
        <authorList>
            <consortium name="US DOE Joint Genome Institute (JGI-PGF)"/>
            <person name="Putnam N.H."/>
            <person name="Butts T."/>
            <person name="Ferrier D.E.K."/>
            <person name="Furlong R.F."/>
            <person name="Hellsten U."/>
            <person name="Kawashima T."/>
            <person name="Robinson-Rechavi M."/>
            <person name="Shoguchi E."/>
            <person name="Terry A."/>
            <person name="Yu J.-K."/>
            <person name="Benito-Gutierrez E.L."/>
            <person name="Dubchak I."/>
            <person name="Garcia-Fernandez J."/>
            <person name="Gibson-Brown J.J."/>
            <person name="Grigoriev I.V."/>
            <person name="Horton A.C."/>
            <person name="de Jong P.J."/>
            <person name="Jurka J."/>
            <person name="Kapitonov V.V."/>
            <person name="Kohara Y."/>
            <person name="Kuroki Y."/>
            <person name="Lindquist E."/>
            <person name="Lucas S."/>
            <person name="Osoegawa K."/>
            <person name="Pennacchio L.A."/>
            <person name="Salamov A.A."/>
            <person name="Satou Y."/>
            <person name="Sauka-Spengler T."/>
            <person name="Schmutz J."/>
            <person name="Shin-I T."/>
            <person name="Toyoda A."/>
            <person name="Bronner-Fraser M."/>
            <person name="Fujiyama A."/>
            <person name="Holland L.Z."/>
            <person name="Holland P.W.H."/>
            <person name="Satoh N."/>
            <person name="Rokhsar D.S."/>
        </authorList>
    </citation>
    <scope>NUCLEOTIDE SEQUENCE [LARGE SCALE GENOMIC DNA]</scope>
    <source>
        <strain evidence="2">S238N-H82</strain>
        <tissue evidence="2">Testes</tissue>
    </source>
</reference>
<accession>C3YZB1</accession>
<dbReference type="EMBL" id="GG666566">
    <property type="protein sequence ID" value="EEN54182.1"/>
    <property type="molecule type" value="Genomic_DNA"/>
</dbReference>
<sequence length="560" mass="62127">MHEIDQQNRSPEGTVTVVISVHVASCRKQTKTPAVSQLHLIMVKTLAFWSSCLRPRLRIITDRKRRRMMELSPPLPVGLVHQGMGAEWFHMLTLVPFQSIYQKSFFPQRDARCCVLRRKEFVRQGSHCVSKVRTLLPRKRSPGVKFTFRKLSVGQLGKHFWPGSRNKNLDTGYDLFRMDLMYSSMSPASSERSSSQFNRSLSTWGLSDKVGKQVCNGKRVGAYTVIRVAGEDSRTCRVLGRMEMELVKVDLLEVDIFRCKIKSGEGDGFPVVCWILLALCGSCQVFPLMTTVGAGRTEEVDAPELISSRSFEANTDIAGLAPKVPDNDFTDDSKHITCIYASQGVLVIVGGTAGRGPADGGAPGGTGPGLPDGQDRRSRNDFAARGHTFTVFSPEKELIFPELVQLFGSKRWSRCCVLRRKEFVRQGSHCVSKVRTLLPRKRSSGVKFTFRYSRTEANDDDDGQVGKQVCNGNRVGAYTVIRVAGEDSRTCRVLSRMGMDPPGPLFPLSGGASLMTMMAAGFPAISDEPGRVTQSHEPSHDVMHRDPGRGRPRVAELRAR</sequence>
<feature type="region of interest" description="Disordered" evidence="1">
    <location>
        <begin position="356"/>
        <end position="379"/>
    </location>
</feature>
<organism>
    <name type="scientific">Branchiostoma floridae</name>
    <name type="common">Florida lancelet</name>
    <name type="synonym">Amphioxus</name>
    <dbReference type="NCBI Taxonomy" id="7739"/>
    <lineage>
        <taxon>Eukaryota</taxon>
        <taxon>Metazoa</taxon>
        <taxon>Chordata</taxon>
        <taxon>Cephalochordata</taxon>
        <taxon>Leptocardii</taxon>
        <taxon>Amphioxiformes</taxon>
        <taxon>Branchiostomatidae</taxon>
        <taxon>Branchiostoma</taxon>
    </lineage>
</organism>
<evidence type="ECO:0000313" key="2">
    <source>
        <dbReference type="EMBL" id="EEN54182.1"/>
    </source>
</evidence>
<dbReference type="AlphaFoldDB" id="C3YZB1"/>
<proteinExistence type="predicted"/>
<feature type="compositionally biased region" description="Gly residues" evidence="1">
    <location>
        <begin position="356"/>
        <end position="370"/>
    </location>
</feature>
<name>C3YZB1_BRAFL</name>
<feature type="region of interest" description="Disordered" evidence="1">
    <location>
        <begin position="527"/>
        <end position="560"/>
    </location>
</feature>
<dbReference type="InParanoid" id="C3YZB1"/>